<feature type="region of interest" description="Disordered" evidence="1">
    <location>
        <begin position="79"/>
        <end position="105"/>
    </location>
</feature>
<proteinExistence type="predicted"/>
<dbReference type="Proteomes" id="UP000618795">
    <property type="component" value="Unassembled WGS sequence"/>
</dbReference>
<protein>
    <submittedName>
        <fullName evidence="2">Uncharacterized protein</fullName>
    </submittedName>
</protein>
<comment type="caution">
    <text evidence="2">The sequence shown here is derived from an EMBL/GenBank/DDBJ whole genome shotgun (WGS) entry which is preliminary data.</text>
</comment>
<evidence type="ECO:0000256" key="1">
    <source>
        <dbReference type="SAM" id="MobiDB-lite"/>
    </source>
</evidence>
<reference evidence="2" key="2">
    <citation type="submission" date="2020-09" db="EMBL/GenBank/DDBJ databases">
        <authorList>
            <person name="Sun Q."/>
            <person name="Ohkuma M."/>
        </authorList>
    </citation>
    <scope>NUCLEOTIDE SEQUENCE</scope>
    <source>
        <strain evidence="2">JCM 4369</strain>
    </source>
</reference>
<feature type="compositionally biased region" description="Basic and acidic residues" evidence="1">
    <location>
        <begin position="79"/>
        <end position="90"/>
    </location>
</feature>
<keyword evidence="3" id="KW-1185">Reference proteome</keyword>
<organism evidence="2 3">
    <name type="scientific">Streptomyces filipinensis</name>
    <dbReference type="NCBI Taxonomy" id="66887"/>
    <lineage>
        <taxon>Bacteria</taxon>
        <taxon>Bacillati</taxon>
        <taxon>Actinomycetota</taxon>
        <taxon>Actinomycetes</taxon>
        <taxon>Kitasatosporales</taxon>
        <taxon>Streptomycetaceae</taxon>
        <taxon>Streptomyces</taxon>
    </lineage>
</organism>
<accession>A0A918IH95</accession>
<reference evidence="2" key="1">
    <citation type="journal article" date="2014" name="Int. J. Syst. Evol. Microbiol.">
        <title>Complete genome sequence of Corynebacterium casei LMG S-19264T (=DSM 44701T), isolated from a smear-ripened cheese.</title>
        <authorList>
            <consortium name="US DOE Joint Genome Institute (JGI-PGF)"/>
            <person name="Walter F."/>
            <person name="Albersmeier A."/>
            <person name="Kalinowski J."/>
            <person name="Ruckert C."/>
        </authorList>
    </citation>
    <scope>NUCLEOTIDE SEQUENCE</scope>
    <source>
        <strain evidence="2">JCM 4369</strain>
    </source>
</reference>
<name>A0A918IH95_9ACTN</name>
<dbReference type="AlphaFoldDB" id="A0A918IH95"/>
<sequence length="392" mass="43500">MIKITKQPEPAWERNMTHDQTGLAFAYEQLYSAAARMLWSQETPDWRWTEQDSEFGWPPERCAAWQALEDCLLAGETEEPRVGEPSDPARHLITRRAPGGEDRPLGFQEAHEDWTTRLNADPGYLVDEQLQPGACVMTTPGRHLRTVSALRELAYRLAPGRPPVTIGPEAARLSTLAHEAANALRAPLGTSASPPWAPGTEPWVIPASHTVSDVPDLPMRLEDLRAAAWRAAEAVPTPEELKASGDFSVMLEASIAASDVLALLQGRPAPIWREHVDGIDPAHDLVWGSSTDSGQRQPKSMEIRAEDWAQSFASGPAPWTPTEYRYPPERHLGAQEVVLSATRAVVFAELLDELAARLRPGLHTGRIHYSVYDLCYFIDKRFRRELGAHIGL</sequence>
<dbReference type="EMBL" id="BMTD01000019">
    <property type="protein sequence ID" value="GGV18258.1"/>
    <property type="molecule type" value="Genomic_DNA"/>
</dbReference>
<evidence type="ECO:0000313" key="3">
    <source>
        <dbReference type="Proteomes" id="UP000618795"/>
    </source>
</evidence>
<dbReference type="RefSeq" id="WP_191877268.1">
    <property type="nucleotide sequence ID" value="NZ_BMTD01000019.1"/>
</dbReference>
<evidence type="ECO:0000313" key="2">
    <source>
        <dbReference type="EMBL" id="GGV18258.1"/>
    </source>
</evidence>
<gene>
    <name evidence="2" type="ORF">GCM10010260_67540</name>
</gene>